<organism evidence="1 2">
    <name type="scientific">Aspergillus transmontanensis</name>
    <dbReference type="NCBI Taxonomy" id="1034304"/>
    <lineage>
        <taxon>Eukaryota</taxon>
        <taxon>Fungi</taxon>
        <taxon>Dikarya</taxon>
        <taxon>Ascomycota</taxon>
        <taxon>Pezizomycotina</taxon>
        <taxon>Eurotiomycetes</taxon>
        <taxon>Eurotiomycetidae</taxon>
        <taxon>Eurotiales</taxon>
        <taxon>Aspergillaceae</taxon>
        <taxon>Aspergillus</taxon>
        <taxon>Aspergillus subgen. Circumdati</taxon>
    </lineage>
</organism>
<keyword evidence="2" id="KW-1185">Reference proteome</keyword>
<accession>A0A5N6VCT6</accession>
<name>A0A5N6VCT6_9EURO</name>
<reference evidence="2" key="1">
    <citation type="submission" date="2019-04" db="EMBL/GenBank/DDBJ databases">
        <title>Friends and foes A comparative genomics studyof 23 Aspergillus species from section Flavi.</title>
        <authorList>
            <consortium name="DOE Joint Genome Institute"/>
            <person name="Kjaerbolling I."/>
            <person name="Vesth T."/>
            <person name="Frisvad J.C."/>
            <person name="Nybo J.L."/>
            <person name="Theobald S."/>
            <person name="Kildgaard S."/>
            <person name="Isbrandt T."/>
            <person name="Kuo A."/>
            <person name="Sato A."/>
            <person name="Lyhne E.K."/>
            <person name="Kogle M.E."/>
            <person name="Wiebenga A."/>
            <person name="Kun R.S."/>
            <person name="Lubbers R.J."/>
            <person name="Makela M.R."/>
            <person name="Barry K."/>
            <person name="Chovatia M."/>
            <person name="Clum A."/>
            <person name="Daum C."/>
            <person name="Haridas S."/>
            <person name="He G."/>
            <person name="LaButti K."/>
            <person name="Lipzen A."/>
            <person name="Mondo S."/>
            <person name="Riley R."/>
            <person name="Salamov A."/>
            <person name="Simmons B.A."/>
            <person name="Magnuson J.K."/>
            <person name="Henrissat B."/>
            <person name="Mortensen U.H."/>
            <person name="Larsen T.O."/>
            <person name="Devries R.P."/>
            <person name="Grigoriev I.V."/>
            <person name="Machida M."/>
            <person name="Baker S.E."/>
            <person name="Andersen M.R."/>
        </authorList>
    </citation>
    <scope>NUCLEOTIDE SEQUENCE [LARGE SCALE GENOMIC DNA]</scope>
    <source>
        <strain evidence="2">CBS 130015</strain>
    </source>
</reference>
<protein>
    <submittedName>
        <fullName evidence="1">Uncharacterized protein</fullName>
    </submittedName>
</protein>
<sequence>MQEIDQSTRLNSQSRVIIDCSFYLRYKRRPHESYTYSELYEGPDDGSVPQFEYDPLDVFKSIEIIQLYPATGTKRQSAVFFSKSIFHRNHTMRLCNTWG</sequence>
<evidence type="ECO:0000313" key="1">
    <source>
        <dbReference type="EMBL" id="KAE8306231.1"/>
    </source>
</evidence>
<dbReference type="AlphaFoldDB" id="A0A5N6VCT6"/>
<gene>
    <name evidence="1" type="ORF">BDV41DRAFT_154204</name>
</gene>
<proteinExistence type="predicted"/>
<dbReference type="Proteomes" id="UP000325433">
    <property type="component" value="Unassembled WGS sequence"/>
</dbReference>
<dbReference type="EMBL" id="ML738485">
    <property type="protein sequence ID" value="KAE8306231.1"/>
    <property type="molecule type" value="Genomic_DNA"/>
</dbReference>
<evidence type="ECO:0000313" key="2">
    <source>
        <dbReference type="Proteomes" id="UP000325433"/>
    </source>
</evidence>